<feature type="repeat" description="WD" evidence="1">
    <location>
        <begin position="282"/>
        <end position="323"/>
    </location>
</feature>
<accession>A0A8S1MTE1</accession>
<dbReference type="PANTHER" id="PTHR19920:SF0">
    <property type="entry name" value="CYTOSOLIC IRON-SULFUR PROTEIN ASSEMBLY PROTEIN CIAO1-RELATED"/>
    <property type="match status" value="1"/>
</dbReference>
<dbReference type="PANTHER" id="PTHR19920">
    <property type="entry name" value="WD40 PROTEIN CIAO1"/>
    <property type="match status" value="1"/>
</dbReference>
<evidence type="ECO:0000256" key="2">
    <source>
        <dbReference type="SAM" id="Coils"/>
    </source>
</evidence>
<gene>
    <name evidence="3" type="ORF">PSON_ATCC_30995.1.T0370170</name>
</gene>
<keyword evidence="4" id="KW-1185">Reference proteome</keyword>
<evidence type="ECO:0000256" key="1">
    <source>
        <dbReference type="PROSITE-ProRule" id="PRU00221"/>
    </source>
</evidence>
<dbReference type="Pfam" id="PF00400">
    <property type="entry name" value="WD40"/>
    <property type="match status" value="2"/>
</dbReference>
<organism evidence="3 4">
    <name type="scientific">Paramecium sonneborni</name>
    <dbReference type="NCBI Taxonomy" id="65129"/>
    <lineage>
        <taxon>Eukaryota</taxon>
        <taxon>Sar</taxon>
        <taxon>Alveolata</taxon>
        <taxon>Ciliophora</taxon>
        <taxon>Intramacronucleata</taxon>
        <taxon>Oligohymenophorea</taxon>
        <taxon>Peniculida</taxon>
        <taxon>Parameciidae</taxon>
        <taxon>Paramecium</taxon>
    </lineage>
</organism>
<dbReference type="OrthoDB" id="7832001at2759"/>
<name>A0A8S1MTE1_9CILI</name>
<dbReference type="AlphaFoldDB" id="A0A8S1MTE1"/>
<dbReference type="EMBL" id="CAJJDN010000037">
    <property type="protein sequence ID" value="CAD8078214.1"/>
    <property type="molecule type" value="Genomic_DNA"/>
</dbReference>
<comment type="caution">
    <text evidence="3">The sequence shown here is derived from an EMBL/GenBank/DDBJ whole genome shotgun (WGS) entry which is preliminary data.</text>
</comment>
<sequence length="542" mass="64614">MINQFYPQYQQQNCLEHETEKLGYIYYKIDEEIVQYYCTKCLSENEELSHKVQPISKIILEIEAMLLIKRSSILNELKKMKTEIEKYKQNILDILLKWQHAVIEIEQMTKTYQFDEQVIVLFSQNQFNTNLEDSHFRIKIEQEIDNQVSKIQYQLDQIRISLIKFNQLISVNNYLQQNYENQFYKLMGEQEQCDYACGIELNHQNDIMVASCESVIKIWQLEKSQIGNSYKLNQIQTLNQHTKRILCSVYSKKINWFATSGCDGKVFCFKLIDNQWVASAPVIHHESSVYCMILNKNEDRLISGGFEKKIVVWKINQDQNTINFDQVLQECKGFIQSIAINVLDTYLISSDIDCTLNLWEKNMQTSKYNFLQKYILNQNSNVYRITFLENNEFAIQYEHKDIISIFQIKNSQIIQKQKFDLNLNVKNFDGDYLFPSIYHQKKKILVQKFNRYIFIIKRFNNGMFKIIQIIDCQDSFNYGTLSNDGNILIVWDLHSKKFKIYSILMNENNSLFESYGYISIEQTKIRETRENRENRQNSEIRI</sequence>
<dbReference type="GO" id="GO:0016226">
    <property type="term" value="P:iron-sulfur cluster assembly"/>
    <property type="evidence" value="ECO:0007669"/>
    <property type="project" value="TreeGrafter"/>
</dbReference>
<evidence type="ECO:0000313" key="3">
    <source>
        <dbReference type="EMBL" id="CAD8078214.1"/>
    </source>
</evidence>
<keyword evidence="1" id="KW-0853">WD repeat</keyword>
<dbReference type="Proteomes" id="UP000692954">
    <property type="component" value="Unassembled WGS sequence"/>
</dbReference>
<protein>
    <submittedName>
        <fullName evidence="3">Uncharacterized protein</fullName>
    </submittedName>
</protein>
<evidence type="ECO:0000313" key="4">
    <source>
        <dbReference type="Proteomes" id="UP000692954"/>
    </source>
</evidence>
<dbReference type="GO" id="GO:0097361">
    <property type="term" value="C:cytosolic [4Fe-4S] assembly targeting complex"/>
    <property type="evidence" value="ECO:0007669"/>
    <property type="project" value="TreeGrafter"/>
</dbReference>
<dbReference type="PROSITE" id="PS50082">
    <property type="entry name" value="WD_REPEATS_2"/>
    <property type="match status" value="1"/>
</dbReference>
<reference evidence="3" key="1">
    <citation type="submission" date="2021-01" db="EMBL/GenBank/DDBJ databases">
        <authorList>
            <consortium name="Genoscope - CEA"/>
            <person name="William W."/>
        </authorList>
    </citation>
    <scope>NUCLEOTIDE SEQUENCE</scope>
</reference>
<keyword evidence="2" id="KW-0175">Coiled coil</keyword>
<proteinExistence type="predicted"/>
<dbReference type="SMART" id="SM00320">
    <property type="entry name" value="WD40"/>
    <property type="match status" value="3"/>
</dbReference>
<dbReference type="InterPro" id="IPR001680">
    <property type="entry name" value="WD40_rpt"/>
</dbReference>
<feature type="coiled-coil region" evidence="2">
    <location>
        <begin position="70"/>
        <end position="97"/>
    </location>
</feature>